<evidence type="ECO:0000313" key="2">
    <source>
        <dbReference type="EMBL" id="EGR31904.1"/>
    </source>
</evidence>
<gene>
    <name evidence="2" type="ORF">IMG5_100540</name>
</gene>
<protein>
    <recommendedName>
        <fullName evidence="4">Transmembrane protein</fullName>
    </recommendedName>
</protein>
<dbReference type="EMBL" id="GL983809">
    <property type="protein sequence ID" value="EGR31904.1"/>
    <property type="molecule type" value="Genomic_DNA"/>
</dbReference>
<dbReference type="InParanoid" id="G0QSA6"/>
<dbReference type="RefSeq" id="XP_004035390.1">
    <property type="nucleotide sequence ID" value="XM_004035342.1"/>
</dbReference>
<keyword evidence="1" id="KW-0472">Membrane</keyword>
<evidence type="ECO:0000313" key="3">
    <source>
        <dbReference type="Proteomes" id="UP000008983"/>
    </source>
</evidence>
<keyword evidence="1" id="KW-1133">Transmembrane helix</keyword>
<keyword evidence="1" id="KW-0812">Transmembrane</keyword>
<sequence>MIINNLVQLWTNMLLMKFLLFNIIVEEYVYMIQMKKQKCYKFIIHLINFKVFQIKFQQIKFKIKQPNKNLQQKKLQKAIQLINQQNQLNNQTHIKKKSVFKIKTIKKNFSIIYLTNLKIYFVSKILKNQIKKNVQQI</sequence>
<dbReference type="GeneID" id="14908040"/>
<evidence type="ECO:0000256" key="1">
    <source>
        <dbReference type="SAM" id="Phobius"/>
    </source>
</evidence>
<evidence type="ECO:0008006" key="4">
    <source>
        <dbReference type="Google" id="ProtNLM"/>
    </source>
</evidence>
<accession>G0QSA6</accession>
<reference evidence="2 3" key="1">
    <citation type="submission" date="2011-07" db="EMBL/GenBank/DDBJ databases">
        <authorList>
            <person name="Coyne R."/>
            <person name="Brami D."/>
            <person name="Johnson J."/>
            <person name="Hostetler J."/>
            <person name="Hannick L."/>
            <person name="Clark T."/>
            <person name="Cassidy-Hanley D."/>
            <person name="Inman J."/>
        </authorList>
    </citation>
    <scope>NUCLEOTIDE SEQUENCE [LARGE SCALE GENOMIC DNA]</scope>
    <source>
        <strain evidence="2 3">G5</strain>
    </source>
</reference>
<name>G0QSA6_ICHMU</name>
<feature type="transmembrane region" description="Helical" evidence="1">
    <location>
        <begin position="14"/>
        <end position="32"/>
    </location>
</feature>
<dbReference type="Proteomes" id="UP000008983">
    <property type="component" value="Unassembled WGS sequence"/>
</dbReference>
<organism evidence="2 3">
    <name type="scientific">Ichthyophthirius multifiliis</name>
    <name type="common">White spot disease agent</name>
    <name type="synonym">Ich</name>
    <dbReference type="NCBI Taxonomy" id="5932"/>
    <lineage>
        <taxon>Eukaryota</taxon>
        <taxon>Sar</taxon>
        <taxon>Alveolata</taxon>
        <taxon>Ciliophora</taxon>
        <taxon>Intramacronucleata</taxon>
        <taxon>Oligohymenophorea</taxon>
        <taxon>Hymenostomatida</taxon>
        <taxon>Ophryoglenina</taxon>
        <taxon>Ichthyophthirius</taxon>
    </lineage>
</organism>
<proteinExistence type="predicted"/>
<dbReference type="AlphaFoldDB" id="G0QSA6"/>
<keyword evidence="3" id="KW-1185">Reference proteome</keyword>